<evidence type="ECO:0000313" key="3">
    <source>
        <dbReference type="Proteomes" id="UP000234951"/>
    </source>
</evidence>
<dbReference type="EMBL" id="PGVD01000003">
    <property type="protein sequence ID" value="PLS00812.1"/>
    <property type="molecule type" value="Genomic_DNA"/>
</dbReference>
<reference evidence="2 4" key="2">
    <citation type="submission" date="2017-12" db="EMBL/GenBank/DDBJ databases">
        <title>Comparative Functional Genomics of Dry Heat Resistant strains isolated from the Viking Spacecraft.</title>
        <authorList>
            <person name="Seuylemezian A."/>
            <person name="Cooper K."/>
            <person name="Vaishampayan P."/>
        </authorList>
    </citation>
    <scope>NUCLEOTIDE SEQUENCE [LARGE SCALE GENOMIC DNA]</scope>
    <source>
        <strain evidence="2 4">ATCC 29669</strain>
    </source>
</reference>
<comment type="caution">
    <text evidence="1">The sequence shown here is derived from an EMBL/GenBank/DDBJ whole genome shotgun (WGS) entry which is preliminary data.</text>
</comment>
<protein>
    <submittedName>
        <fullName evidence="1">Uncharacterized protein</fullName>
    </submittedName>
</protein>
<dbReference type="RefSeq" id="WP_101576309.1">
    <property type="nucleotide sequence ID" value="NZ_PGVA01000012.1"/>
</dbReference>
<dbReference type="EMBL" id="PGVA01000012">
    <property type="protein sequence ID" value="PLR84660.1"/>
    <property type="molecule type" value="Genomic_DNA"/>
</dbReference>
<reference evidence="1 3" key="1">
    <citation type="submission" date="2017-11" db="EMBL/GenBank/DDBJ databases">
        <title>Comparitive Functional Genomics of Dry Heat Resistant strains isolated from the Viking Spacecraft.</title>
        <authorList>
            <person name="Seuylemezian A."/>
            <person name="Cooper K."/>
            <person name="Vaishampayan P."/>
        </authorList>
    </citation>
    <scope>NUCLEOTIDE SEQUENCE [LARGE SCALE GENOMIC DNA]</scope>
    <source>
        <strain evidence="1 3">M4.6</strain>
    </source>
</reference>
<organism evidence="1 3">
    <name type="scientific">Bacillus canaveralius</name>
    <dbReference type="NCBI Taxonomy" id="1403243"/>
    <lineage>
        <taxon>Bacteria</taxon>
        <taxon>Bacillati</taxon>
        <taxon>Bacillota</taxon>
        <taxon>Bacilli</taxon>
        <taxon>Bacillales</taxon>
        <taxon>Bacillaceae</taxon>
        <taxon>Bacillus</taxon>
    </lineage>
</organism>
<evidence type="ECO:0000313" key="2">
    <source>
        <dbReference type="EMBL" id="PLS00812.1"/>
    </source>
</evidence>
<evidence type="ECO:0000313" key="1">
    <source>
        <dbReference type="EMBL" id="PLR84660.1"/>
    </source>
</evidence>
<evidence type="ECO:0000313" key="4">
    <source>
        <dbReference type="Proteomes" id="UP000235114"/>
    </source>
</evidence>
<name>A0A2N5GPM2_9BACI</name>
<sequence length="85" mass="9816">MKFRSKCDNQVLCVKPARNQVQDGIVLQIPGEHIRFNSGEYETTDKSEISFLKKHRLFGVEIFEEKEVKDTQAQTEEKKETKTGA</sequence>
<dbReference type="AlphaFoldDB" id="A0A2N5GPM2"/>
<accession>A0A2N5GPM2</accession>
<dbReference type="Proteomes" id="UP000234951">
    <property type="component" value="Unassembled WGS sequence"/>
</dbReference>
<proteinExistence type="predicted"/>
<dbReference type="Proteomes" id="UP000235114">
    <property type="component" value="Unassembled WGS sequence"/>
</dbReference>
<gene>
    <name evidence="1" type="ORF">CU635_06205</name>
    <name evidence="2" type="ORF">CVD25_01095</name>
</gene>
<keyword evidence="4" id="KW-1185">Reference proteome</keyword>
<dbReference type="OrthoDB" id="2635926at2"/>